<evidence type="ECO:0000256" key="1">
    <source>
        <dbReference type="ARBA" id="ARBA00001282"/>
    </source>
</evidence>
<sequence length="266" mass="25863">MSTTHDAEPAVPSGAAGSVRPGPDATAGAGRRGGVACVLVAAGAGTRLAAGRPKAFVPAAGRPLLVHAAEGLAAAGAVDVLVVVVPAGAERATEELLAPVAGLPPATVVAGGASRQASVAAGLAALPDGTGVVLVHDAARALTPPAVVRRVVDAVAAGHGAVVPAVPVVDTLREVGGRVVDRARLRAVQTPQGFDVAALRRAHAVPADGEGATDDAGLVERTGVPVHVVDGDPEALKVTTPLDLLLVEALLARRGAARAAAAVGTP</sequence>
<keyword evidence="4 7" id="KW-0808">Transferase</keyword>
<evidence type="ECO:0000256" key="4">
    <source>
        <dbReference type="ARBA" id="ARBA00022679"/>
    </source>
</evidence>
<dbReference type="RefSeq" id="WP_123380032.1">
    <property type="nucleotide sequence ID" value="NZ_RJKN01000004.1"/>
</dbReference>
<dbReference type="PANTHER" id="PTHR32125">
    <property type="entry name" value="2-C-METHYL-D-ERYTHRITOL 4-PHOSPHATE CYTIDYLYLTRANSFERASE, CHLOROPLASTIC"/>
    <property type="match status" value="1"/>
</dbReference>
<dbReference type="Pfam" id="PF01128">
    <property type="entry name" value="IspD"/>
    <property type="match status" value="1"/>
</dbReference>
<feature type="compositionally biased region" description="Low complexity" evidence="8">
    <location>
        <begin position="20"/>
        <end position="30"/>
    </location>
</feature>
<dbReference type="InParanoid" id="A0A3N1HLP1"/>
<dbReference type="GO" id="GO:0050518">
    <property type="term" value="F:2-C-methyl-D-erythritol 4-phosphate cytidylyltransferase activity"/>
    <property type="evidence" value="ECO:0007669"/>
    <property type="project" value="UniProtKB-UniRule"/>
</dbReference>
<dbReference type="EC" id="2.7.7.60" evidence="7"/>
<dbReference type="InterPro" id="IPR050088">
    <property type="entry name" value="IspD/TarI_cytidylyltransf_bact"/>
</dbReference>
<evidence type="ECO:0000256" key="5">
    <source>
        <dbReference type="ARBA" id="ARBA00022695"/>
    </source>
</evidence>
<evidence type="ECO:0000256" key="6">
    <source>
        <dbReference type="ARBA" id="ARBA00023229"/>
    </source>
</evidence>
<dbReference type="PANTHER" id="PTHR32125:SF4">
    <property type="entry name" value="2-C-METHYL-D-ERYTHRITOL 4-PHOSPHATE CYTIDYLYLTRANSFERASE, CHLOROPLASTIC"/>
    <property type="match status" value="1"/>
</dbReference>
<evidence type="ECO:0000313" key="10">
    <source>
        <dbReference type="Proteomes" id="UP000276232"/>
    </source>
</evidence>
<dbReference type="HAMAP" id="MF_00108">
    <property type="entry name" value="IspD"/>
    <property type="match status" value="1"/>
</dbReference>
<comment type="similarity">
    <text evidence="3 7">Belongs to the IspD/TarI cytidylyltransferase family. IspD subfamily.</text>
</comment>
<feature type="site" description="Transition state stabilizer" evidence="7">
    <location>
        <position position="54"/>
    </location>
</feature>
<dbReference type="PROSITE" id="PS01295">
    <property type="entry name" value="ISPD"/>
    <property type="match status" value="1"/>
</dbReference>
<comment type="caution">
    <text evidence="9">The sequence shown here is derived from an EMBL/GenBank/DDBJ whole genome shotgun (WGS) entry which is preliminary data.</text>
</comment>
<evidence type="ECO:0000256" key="3">
    <source>
        <dbReference type="ARBA" id="ARBA00009789"/>
    </source>
</evidence>
<proteinExistence type="inferred from homology"/>
<comment type="catalytic activity">
    <reaction evidence="1 7">
        <text>2-C-methyl-D-erythritol 4-phosphate + CTP + H(+) = 4-CDP-2-C-methyl-D-erythritol + diphosphate</text>
        <dbReference type="Rhea" id="RHEA:13429"/>
        <dbReference type="ChEBI" id="CHEBI:15378"/>
        <dbReference type="ChEBI" id="CHEBI:33019"/>
        <dbReference type="ChEBI" id="CHEBI:37563"/>
        <dbReference type="ChEBI" id="CHEBI:57823"/>
        <dbReference type="ChEBI" id="CHEBI:58262"/>
        <dbReference type="EC" id="2.7.7.60"/>
    </reaction>
</comment>
<dbReference type="FunFam" id="3.90.550.10:FF:000003">
    <property type="entry name" value="2-C-methyl-D-erythritol 4-phosphate cytidylyltransferase"/>
    <property type="match status" value="1"/>
</dbReference>
<feature type="site" description="Positions MEP for the nucleophilic attack" evidence="7">
    <location>
        <position position="182"/>
    </location>
</feature>
<comment type="pathway">
    <text evidence="2 7">Isoprenoid biosynthesis; isopentenyl diphosphate biosynthesis via DXP pathway; isopentenyl diphosphate from 1-deoxy-D-xylulose 5-phosphate: step 2/6.</text>
</comment>
<dbReference type="InterPro" id="IPR001228">
    <property type="entry name" value="IspD"/>
</dbReference>
<dbReference type="InterPro" id="IPR029044">
    <property type="entry name" value="Nucleotide-diphossugar_trans"/>
</dbReference>
<feature type="site" description="Positions MEP for the nucleophilic attack" evidence="7">
    <location>
        <position position="237"/>
    </location>
</feature>
<dbReference type="EMBL" id="RJKN01000004">
    <property type="protein sequence ID" value="ROP43381.1"/>
    <property type="molecule type" value="Genomic_DNA"/>
</dbReference>
<dbReference type="InterPro" id="IPR034683">
    <property type="entry name" value="IspD/TarI"/>
</dbReference>
<dbReference type="Gene3D" id="3.90.550.10">
    <property type="entry name" value="Spore Coat Polysaccharide Biosynthesis Protein SpsA, Chain A"/>
    <property type="match status" value="1"/>
</dbReference>
<evidence type="ECO:0000313" key="9">
    <source>
        <dbReference type="EMBL" id="ROP43381.1"/>
    </source>
</evidence>
<feature type="site" description="Transition state stabilizer" evidence="7">
    <location>
        <position position="47"/>
    </location>
</feature>
<dbReference type="NCBIfam" id="TIGR00453">
    <property type="entry name" value="ispD"/>
    <property type="match status" value="1"/>
</dbReference>
<name>A0A3N1HLP1_9ACTN</name>
<reference evidence="9 10" key="1">
    <citation type="journal article" date="2015" name="Stand. Genomic Sci.">
        <title>Genomic Encyclopedia of Bacterial and Archaeal Type Strains, Phase III: the genomes of soil and plant-associated and newly described type strains.</title>
        <authorList>
            <person name="Whitman W.B."/>
            <person name="Woyke T."/>
            <person name="Klenk H.P."/>
            <person name="Zhou Y."/>
            <person name="Lilburn T.G."/>
            <person name="Beck B.J."/>
            <person name="De Vos P."/>
            <person name="Vandamme P."/>
            <person name="Eisen J.A."/>
            <person name="Garrity G."/>
            <person name="Hugenholtz P."/>
            <person name="Kyrpides N.C."/>
        </authorList>
    </citation>
    <scope>NUCLEOTIDE SEQUENCE [LARGE SCALE GENOMIC DNA]</scope>
    <source>
        <strain evidence="9 10">CECT 7306</strain>
    </source>
</reference>
<organism evidence="9 10">
    <name type="scientific">Pseudokineococcus lusitanus</name>
    <dbReference type="NCBI Taxonomy" id="763993"/>
    <lineage>
        <taxon>Bacteria</taxon>
        <taxon>Bacillati</taxon>
        <taxon>Actinomycetota</taxon>
        <taxon>Actinomycetes</taxon>
        <taxon>Kineosporiales</taxon>
        <taxon>Kineosporiaceae</taxon>
        <taxon>Pseudokineococcus</taxon>
    </lineage>
</organism>
<accession>A0A3N1HLP1</accession>
<dbReference type="Proteomes" id="UP000276232">
    <property type="component" value="Unassembled WGS sequence"/>
</dbReference>
<keyword evidence="5 7" id="KW-0548">Nucleotidyltransferase</keyword>
<dbReference type="UniPathway" id="UPA00056">
    <property type="reaction ID" value="UER00093"/>
</dbReference>
<evidence type="ECO:0000256" key="2">
    <source>
        <dbReference type="ARBA" id="ARBA00004787"/>
    </source>
</evidence>
<evidence type="ECO:0000256" key="8">
    <source>
        <dbReference type="SAM" id="MobiDB-lite"/>
    </source>
</evidence>
<comment type="function">
    <text evidence="7">Catalyzes the formation of 4-diphosphocytidyl-2-C-methyl-D-erythritol from CTP and 2-C-methyl-D-erythritol 4-phosphate (MEP).</text>
</comment>
<dbReference type="FunCoup" id="A0A3N1HLP1">
    <property type="interactions" value="219"/>
</dbReference>
<keyword evidence="10" id="KW-1185">Reference proteome</keyword>
<feature type="region of interest" description="Disordered" evidence="8">
    <location>
        <begin position="1"/>
        <end position="30"/>
    </location>
</feature>
<keyword evidence="6 7" id="KW-0414">Isoprene biosynthesis</keyword>
<gene>
    <name evidence="7" type="primary">ispD</name>
    <name evidence="9" type="ORF">EDC03_1987</name>
</gene>
<evidence type="ECO:0000256" key="7">
    <source>
        <dbReference type="HAMAP-Rule" id="MF_00108"/>
    </source>
</evidence>
<dbReference type="AlphaFoldDB" id="A0A3N1HLP1"/>
<dbReference type="GO" id="GO:0019288">
    <property type="term" value="P:isopentenyl diphosphate biosynthetic process, methylerythritol 4-phosphate pathway"/>
    <property type="evidence" value="ECO:0007669"/>
    <property type="project" value="UniProtKB-UniRule"/>
</dbReference>
<dbReference type="InterPro" id="IPR018294">
    <property type="entry name" value="ISPD_synthase_CS"/>
</dbReference>
<dbReference type="SUPFAM" id="SSF53448">
    <property type="entry name" value="Nucleotide-diphospho-sugar transferases"/>
    <property type="match status" value="1"/>
</dbReference>
<protein>
    <recommendedName>
        <fullName evidence="7">2-C-methyl-D-erythritol 4-phosphate cytidylyltransferase</fullName>
        <ecNumber evidence="7">2.7.7.60</ecNumber>
    </recommendedName>
    <alternativeName>
        <fullName evidence="7">4-diphosphocytidyl-2C-methyl-D-erythritol synthase</fullName>
    </alternativeName>
    <alternativeName>
        <fullName evidence="7">MEP cytidylyltransferase</fullName>
        <shortName evidence="7">MCT</shortName>
    </alternativeName>
</protein>
<dbReference type="OrthoDB" id="9802561at2"/>